<evidence type="ECO:0000313" key="2">
    <source>
        <dbReference type="Proteomes" id="UP000271631"/>
    </source>
</evidence>
<name>A0A0N0G035_PSEYM</name>
<dbReference type="EMBL" id="RBUQ01000265">
    <property type="protein sequence ID" value="RMV32074.1"/>
    <property type="molecule type" value="Genomic_DNA"/>
</dbReference>
<sequence>MFWRTIHAIPYNQLLNHFNSSPFVSIIKQMATSNIPDH</sequence>
<comment type="caution">
    <text evidence="1">The sequence shown here is derived from an EMBL/GenBank/DDBJ whole genome shotgun (WGS) entry which is preliminary data.</text>
</comment>
<organism evidence="1 2">
    <name type="scientific">Pseudomonas syringae pv. maculicola</name>
    <dbReference type="NCBI Taxonomy" id="59511"/>
    <lineage>
        <taxon>Bacteria</taxon>
        <taxon>Pseudomonadati</taxon>
        <taxon>Pseudomonadota</taxon>
        <taxon>Gammaproteobacteria</taxon>
        <taxon>Pseudomonadales</taxon>
        <taxon>Pseudomonadaceae</taxon>
        <taxon>Pseudomonas</taxon>
    </lineage>
</organism>
<protein>
    <submittedName>
        <fullName evidence="1">Uncharacterized protein</fullName>
    </submittedName>
</protein>
<dbReference type="AlphaFoldDB" id="A0A0N0G035"/>
<dbReference type="Proteomes" id="UP000271631">
    <property type="component" value="Unassembled WGS sequence"/>
</dbReference>
<gene>
    <name evidence="1" type="ORF">ALP13_102944</name>
</gene>
<proteinExistence type="predicted"/>
<reference evidence="1 2" key="1">
    <citation type="submission" date="2018-08" db="EMBL/GenBank/DDBJ databases">
        <title>Recombination of ecologically and evolutionarily significant loci maintains genetic cohesion in the Pseudomonas syringae species complex.</title>
        <authorList>
            <person name="Dillon M."/>
            <person name="Thakur S."/>
            <person name="Almeida R.N.D."/>
            <person name="Weir B.S."/>
            <person name="Guttman D.S."/>
        </authorList>
    </citation>
    <scope>NUCLEOTIDE SEQUENCE [LARGE SCALE GENOMIC DNA]</scope>
    <source>
        <strain evidence="1 2">ICMP 11281</strain>
    </source>
</reference>
<accession>A0A0N0G035</accession>
<evidence type="ECO:0000313" key="1">
    <source>
        <dbReference type="EMBL" id="RMV32074.1"/>
    </source>
</evidence>